<name>A0A6H0Y1V2_9PEZI</name>
<keyword evidence="6" id="KW-0131">Cell cycle</keyword>
<comment type="similarity">
    <text evidence="2 7">Belongs to the CDC6/cdc18 family.</text>
</comment>
<dbReference type="OrthoDB" id="1926878at2759"/>
<evidence type="ECO:0000256" key="8">
    <source>
        <dbReference type="SAM" id="MobiDB-lite"/>
    </source>
</evidence>
<dbReference type="Pfam" id="PF09079">
    <property type="entry name" value="WHD_Cdc6"/>
    <property type="match status" value="1"/>
</dbReference>
<sequence>MATTLGKRGRDELDIADAPARSTRAKRRAVASDTTLATQQSHSEQHISKEFAVPIKQARGTTSKRAVSTKTTSRVSPSKAKKLNTTIEIYQDDNHDVIPITPRHRDALAKKVTVTPKHRLIEGRDALTPRTPHTTSRSSTAVYNQARQLFSRSSNPGRLVGRVEERAELAQFIEQRLQASAGGCVYISGPPGTGKSALVSEVCGEQFAELRATTINCMSIRSTNDLTTKLAAELGLDGDSSVKGLQRRFMAKTGTPYLVVLDEVDRLVELDLALLYNLFEWSLSAKSRLILVGIANALDLTDRCLPQLRSRSLKPELLPFLPYSAAQIADVLTAKVRSLEVGEPGALPPFLHPTAIQFCAKKIAAQTGDLRKAFDICHRAIDLVEQETITRDAKAALLESPSKTPLMDNINLSSPLTPKSASKSPCKQNGMAYTIATAPRATIAHMAKVTSQVFSNGASQRLTTLNLQQKAVLCSIAALEKRKRALQLERVMFATPSKSDRSAPTTKQLYESYSGLCKRSDTLHPLTVVEFRDVVSGLEAQGLLTGADGKHGSFVTPMTPSKTPSRKNKTGFGGVCTGDDRRIASVVGEKELRAVLEGAGGELLREIIDGDC</sequence>
<accession>A0A6H0Y1V2</accession>
<dbReference type="SMART" id="SM00382">
    <property type="entry name" value="AAA"/>
    <property type="match status" value="1"/>
</dbReference>
<dbReference type="InterPro" id="IPR015163">
    <property type="entry name" value="Cdc6_C"/>
</dbReference>
<evidence type="ECO:0000256" key="3">
    <source>
        <dbReference type="ARBA" id="ARBA00022618"/>
    </source>
</evidence>
<feature type="region of interest" description="Disordered" evidence="8">
    <location>
        <begin position="1"/>
        <end position="46"/>
    </location>
</feature>
<dbReference type="GO" id="GO:0005634">
    <property type="term" value="C:nucleus"/>
    <property type="evidence" value="ECO:0007669"/>
    <property type="project" value="UniProtKB-SubCell"/>
</dbReference>
<proteinExistence type="inferred from homology"/>
<dbReference type="PANTHER" id="PTHR10763">
    <property type="entry name" value="CELL DIVISION CONTROL PROTEIN 6-RELATED"/>
    <property type="match status" value="1"/>
</dbReference>
<dbReference type="SUPFAM" id="SSF52540">
    <property type="entry name" value="P-loop containing nucleoside triphosphate hydrolases"/>
    <property type="match status" value="1"/>
</dbReference>
<dbReference type="InterPro" id="IPR003593">
    <property type="entry name" value="AAA+_ATPase"/>
</dbReference>
<keyword evidence="11" id="KW-1185">Reference proteome</keyword>
<dbReference type="Proteomes" id="UP000503462">
    <property type="component" value="Chromosome 4"/>
</dbReference>
<keyword evidence="4" id="KW-0235">DNA replication</keyword>
<evidence type="ECO:0000256" key="7">
    <source>
        <dbReference type="PIRNR" id="PIRNR001767"/>
    </source>
</evidence>
<evidence type="ECO:0000259" key="9">
    <source>
        <dbReference type="SMART" id="SM00382"/>
    </source>
</evidence>
<dbReference type="GO" id="GO:0006270">
    <property type="term" value="P:DNA replication initiation"/>
    <property type="evidence" value="ECO:0007669"/>
    <property type="project" value="UniProtKB-UniRule"/>
</dbReference>
<dbReference type="Gene3D" id="3.40.50.300">
    <property type="entry name" value="P-loop containing nucleotide triphosphate hydrolases"/>
    <property type="match status" value="1"/>
</dbReference>
<reference evidence="10 11" key="1">
    <citation type="journal article" date="2016" name="Sci. Rep.">
        <title>Peltaster fructicola genome reveals evolution from an invasive phytopathogen to an ectophytic parasite.</title>
        <authorList>
            <person name="Xu C."/>
            <person name="Chen H."/>
            <person name="Gleason M.L."/>
            <person name="Xu J.R."/>
            <person name="Liu H."/>
            <person name="Zhang R."/>
            <person name="Sun G."/>
        </authorList>
    </citation>
    <scope>NUCLEOTIDE SEQUENCE [LARGE SCALE GENOMIC DNA]</scope>
    <source>
        <strain evidence="10 11">LNHT1506</strain>
    </source>
</reference>
<evidence type="ECO:0000256" key="4">
    <source>
        <dbReference type="ARBA" id="ARBA00022705"/>
    </source>
</evidence>
<evidence type="ECO:0000256" key="1">
    <source>
        <dbReference type="ARBA" id="ARBA00004123"/>
    </source>
</evidence>
<feature type="domain" description="AAA+ ATPase" evidence="9">
    <location>
        <begin position="181"/>
        <end position="324"/>
    </location>
</feature>
<evidence type="ECO:0000313" key="10">
    <source>
        <dbReference type="EMBL" id="QIX00620.1"/>
    </source>
</evidence>
<feature type="region of interest" description="Disordered" evidence="8">
    <location>
        <begin position="58"/>
        <end position="78"/>
    </location>
</feature>
<protein>
    <recommendedName>
        <fullName evidence="7">Cell division control protein</fullName>
    </recommendedName>
</protein>
<evidence type="ECO:0000313" key="11">
    <source>
        <dbReference type="Proteomes" id="UP000503462"/>
    </source>
</evidence>
<dbReference type="GO" id="GO:0003688">
    <property type="term" value="F:DNA replication origin binding"/>
    <property type="evidence" value="ECO:0007669"/>
    <property type="project" value="TreeGrafter"/>
</dbReference>
<dbReference type="InterPro" id="IPR027417">
    <property type="entry name" value="P-loop_NTPase"/>
</dbReference>
<dbReference type="GO" id="GO:0033314">
    <property type="term" value="P:mitotic DNA replication checkpoint signaling"/>
    <property type="evidence" value="ECO:0007669"/>
    <property type="project" value="TreeGrafter"/>
</dbReference>
<feature type="compositionally biased region" description="Polar residues" evidence="8">
    <location>
        <begin position="59"/>
        <end position="76"/>
    </location>
</feature>
<evidence type="ECO:0000256" key="5">
    <source>
        <dbReference type="ARBA" id="ARBA00023242"/>
    </source>
</evidence>
<comment type="subcellular location">
    <subcellularLocation>
        <location evidence="1">Nucleus</location>
    </subcellularLocation>
</comment>
<organism evidence="10 11">
    <name type="scientific">Peltaster fructicola</name>
    <dbReference type="NCBI Taxonomy" id="286661"/>
    <lineage>
        <taxon>Eukaryota</taxon>
        <taxon>Fungi</taxon>
        <taxon>Dikarya</taxon>
        <taxon>Ascomycota</taxon>
        <taxon>Pezizomycotina</taxon>
        <taxon>Dothideomycetes</taxon>
        <taxon>Dothideomycetes incertae sedis</taxon>
        <taxon>Peltaster</taxon>
    </lineage>
</organism>
<evidence type="ECO:0000256" key="6">
    <source>
        <dbReference type="ARBA" id="ARBA00023306"/>
    </source>
</evidence>
<dbReference type="PANTHER" id="PTHR10763:SF26">
    <property type="entry name" value="CELL DIVISION CONTROL PROTEIN 6 HOMOLOG"/>
    <property type="match status" value="1"/>
</dbReference>
<dbReference type="Pfam" id="PF22606">
    <property type="entry name" value="Cdc6-ORC-like_ATPase_lid"/>
    <property type="match status" value="1"/>
</dbReference>
<dbReference type="InterPro" id="IPR054425">
    <property type="entry name" value="Cdc6_ORC1-like_ATPase_lid"/>
</dbReference>
<feature type="compositionally biased region" description="Polar residues" evidence="8">
    <location>
        <begin position="32"/>
        <end position="42"/>
    </location>
</feature>
<dbReference type="PIRSF" id="PIRSF001767">
    <property type="entry name" value="Cdc6"/>
    <property type="match status" value="1"/>
</dbReference>
<dbReference type="Gene3D" id="1.10.10.10">
    <property type="entry name" value="Winged helix-like DNA-binding domain superfamily/Winged helix DNA-binding domain"/>
    <property type="match status" value="1"/>
</dbReference>
<dbReference type="Pfam" id="PF13191">
    <property type="entry name" value="AAA_16"/>
    <property type="match status" value="1"/>
</dbReference>
<dbReference type="GO" id="GO:0051301">
    <property type="term" value="P:cell division"/>
    <property type="evidence" value="ECO:0007669"/>
    <property type="project" value="UniProtKB-UniRule"/>
</dbReference>
<gene>
    <name evidence="10" type="ORF">AMS68_006137</name>
</gene>
<dbReference type="InterPro" id="IPR016314">
    <property type="entry name" value="Cdc6/18"/>
</dbReference>
<keyword evidence="3" id="KW-0132">Cell division</keyword>
<dbReference type="FunFam" id="3.40.50.300:FF:000547">
    <property type="entry name" value="Cell division control protein"/>
    <property type="match status" value="1"/>
</dbReference>
<dbReference type="EMBL" id="CP051142">
    <property type="protein sequence ID" value="QIX00620.1"/>
    <property type="molecule type" value="Genomic_DNA"/>
</dbReference>
<dbReference type="AlphaFoldDB" id="A0A6H0Y1V2"/>
<dbReference type="CDD" id="cd00009">
    <property type="entry name" value="AAA"/>
    <property type="match status" value="1"/>
</dbReference>
<keyword evidence="5" id="KW-0539">Nucleus</keyword>
<dbReference type="Gene3D" id="1.10.8.60">
    <property type="match status" value="1"/>
</dbReference>
<dbReference type="InterPro" id="IPR041664">
    <property type="entry name" value="AAA_16"/>
</dbReference>
<dbReference type="InterPro" id="IPR050311">
    <property type="entry name" value="ORC1/CDC6"/>
</dbReference>
<evidence type="ECO:0000256" key="2">
    <source>
        <dbReference type="ARBA" id="ARBA00006184"/>
    </source>
</evidence>
<dbReference type="InterPro" id="IPR036388">
    <property type="entry name" value="WH-like_DNA-bd_sf"/>
</dbReference>